<feature type="compositionally biased region" description="Basic and acidic residues" evidence="3">
    <location>
        <begin position="802"/>
        <end position="818"/>
    </location>
</feature>
<dbReference type="GO" id="GO:0030246">
    <property type="term" value="F:carbohydrate binding"/>
    <property type="evidence" value="ECO:0007669"/>
    <property type="project" value="InterPro"/>
</dbReference>
<dbReference type="InterPro" id="IPR005195">
    <property type="entry name" value="Glyco_hydro_65_M"/>
</dbReference>
<evidence type="ECO:0000256" key="3">
    <source>
        <dbReference type="SAM" id="MobiDB-lite"/>
    </source>
</evidence>
<dbReference type="InterPro" id="IPR005196">
    <property type="entry name" value="Glyco_hydro_65_N"/>
</dbReference>
<reference evidence="7 8" key="1">
    <citation type="submission" date="2017-06" db="EMBL/GenBank/DDBJ databases">
        <authorList>
            <person name="Kim H.J."/>
            <person name="Triplett B.A."/>
        </authorList>
    </citation>
    <scope>NUCLEOTIDE SEQUENCE [LARGE SCALE GENOMIC DNA]</scope>
    <source>
        <strain evidence="7">FRACA_ARgP5</strain>
    </source>
</reference>
<dbReference type="InterPro" id="IPR008928">
    <property type="entry name" value="6-hairpin_glycosidase_sf"/>
</dbReference>
<dbReference type="InterPro" id="IPR005194">
    <property type="entry name" value="Glyco_hydro_65_C"/>
</dbReference>
<dbReference type="EMBL" id="FZMO01000357">
    <property type="protein sequence ID" value="SNQ50213.1"/>
    <property type="molecule type" value="Genomic_DNA"/>
</dbReference>
<dbReference type="Gene3D" id="2.60.420.10">
    <property type="entry name" value="Maltose phosphorylase, domain 3"/>
    <property type="match status" value="1"/>
</dbReference>
<gene>
    <name evidence="7" type="ORF">FRACA_420014</name>
</gene>
<evidence type="ECO:0000256" key="1">
    <source>
        <dbReference type="ARBA" id="ARBA00006768"/>
    </source>
</evidence>
<dbReference type="InterPro" id="IPR012341">
    <property type="entry name" value="6hp_glycosidase-like_sf"/>
</dbReference>
<dbReference type="GO" id="GO:0004553">
    <property type="term" value="F:hydrolase activity, hydrolyzing O-glycosyl compounds"/>
    <property type="evidence" value="ECO:0007669"/>
    <property type="project" value="TreeGrafter"/>
</dbReference>
<keyword evidence="8" id="KW-1185">Reference proteome</keyword>
<dbReference type="Proteomes" id="UP000234331">
    <property type="component" value="Unassembled WGS sequence"/>
</dbReference>
<feature type="region of interest" description="Disordered" evidence="3">
    <location>
        <begin position="958"/>
        <end position="978"/>
    </location>
</feature>
<feature type="domain" description="Glycoside hydrolase family 65 C-terminal" evidence="5">
    <location>
        <begin position="689"/>
        <end position="750"/>
    </location>
</feature>
<dbReference type="Pfam" id="PF03633">
    <property type="entry name" value="Glyco_hydro_65C"/>
    <property type="match status" value="1"/>
</dbReference>
<dbReference type="InterPro" id="IPR037018">
    <property type="entry name" value="GH65_N"/>
</dbReference>
<proteinExistence type="inferred from homology"/>
<dbReference type="Pfam" id="PF03636">
    <property type="entry name" value="Glyco_hydro_65N"/>
    <property type="match status" value="1"/>
</dbReference>
<dbReference type="FunFam" id="1.50.10.10:FF:000029">
    <property type="entry name" value="Family 65 glycosyl hydrolase"/>
    <property type="match status" value="1"/>
</dbReference>
<dbReference type="GO" id="GO:0016757">
    <property type="term" value="F:glycosyltransferase activity"/>
    <property type="evidence" value="ECO:0007669"/>
    <property type="project" value="UniProtKB-ARBA"/>
</dbReference>
<accession>A0A2I2KX02</accession>
<dbReference type="SUPFAM" id="SSF48208">
    <property type="entry name" value="Six-hairpin glycosidases"/>
    <property type="match status" value="1"/>
</dbReference>
<dbReference type="Gene3D" id="2.70.98.40">
    <property type="entry name" value="Glycoside hydrolase, family 65, N-terminal domain"/>
    <property type="match status" value="1"/>
</dbReference>
<dbReference type="InterPro" id="IPR011013">
    <property type="entry name" value="Gal_mutarotase_sf_dom"/>
</dbReference>
<keyword evidence="7" id="KW-0378">Hydrolase</keyword>
<feature type="domain" description="Glycoside hydrolase family 65 N-terminal" evidence="6">
    <location>
        <begin position="15"/>
        <end position="271"/>
    </location>
</feature>
<name>A0A2I2KX02_9ACTN</name>
<evidence type="ECO:0000256" key="2">
    <source>
        <dbReference type="ARBA" id="ARBA00023295"/>
    </source>
</evidence>
<evidence type="ECO:0000259" key="6">
    <source>
        <dbReference type="Pfam" id="PF03636"/>
    </source>
</evidence>
<dbReference type="GO" id="GO:0005975">
    <property type="term" value="P:carbohydrate metabolic process"/>
    <property type="evidence" value="ECO:0007669"/>
    <property type="project" value="InterPro"/>
</dbReference>
<evidence type="ECO:0000313" key="8">
    <source>
        <dbReference type="Proteomes" id="UP000234331"/>
    </source>
</evidence>
<protein>
    <submittedName>
        <fullName evidence="7">Glycosyl hydrolase</fullName>
    </submittedName>
</protein>
<dbReference type="AlphaFoldDB" id="A0A2I2KX02"/>
<keyword evidence="2" id="KW-0326">Glycosidase</keyword>
<dbReference type="SUPFAM" id="SSF74650">
    <property type="entry name" value="Galactose mutarotase-like"/>
    <property type="match status" value="1"/>
</dbReference>
<evidence type="ECO:0000259" key="4">
    <source>
        <dbReference type="Pfam" id="PF03632"/>
    </source>
</evidence>
<sequence length="994" mass="110235">MIDKASYLIEPWSLRETGLDLDDLGRSESLFALSNGHIGLRGNLDEGDPHGLPGSYLNSVHELRPLPYAEAGYGYPESGQTVINVTNGKLVRLLVDDEPFDIRYGDLRSHQRVIDFREGLLSRDAEWLSPAGQRIRVHTERLVSFSQRSIAAFYYEVEALDDPTRIVVQSELVANEQLPVWRGDPRAAAVLESPLISERHLASGTRAETVHITRHSQIRVAAAIDHHFEGPDSLAVSAESEPDAGRVTATVVLMPGQKLRMVKWLAYGWSEQRSLPALRDQAVAALVAARQTGWAGLVREQKEYLDAFWQRADVEVDGDPEVQQAVRFALLGVLQAGARAERRAIPAKGLTGPGYDGHAFWDSESYVLPVLTYTAPDAAADALRWRHTTMPLARERAELLGLGGVAFPWRTIHGEECSGYWPAGTAAFHVNADIADAVARYVNVTEDDRFEREVGLELLVETARLWRSLGHHDLEGRFRIDGVTGPDEYSAIADNNVYTNLMAKRNLLAAAEAARRHPDLAAELGVDAEVTASWRDAAEDMFIPYDPNLGVHPQSEGFTEHQVWDFEHTTADQYPLLLHFPYFDLYRKQVVKQADLVLAMQRCGESFTDDEKIRNFAYYEALTVRDSSLSACCQAVMAAECGHLSLAHDYLREAALMDLRDIERNTGDGLHIASLAGSWIALVEGFGGLRDGGQVIAFAPRLPEGLTRLAFGLLVRGRRLRVEVSDATATYTLSDGPAMTLIHHGQTVRVQPDEPVSLDVPPPPVLDPAPAAGRARAAAVPAPVGRGNRACLGRGLQRGRVGEHRWRREQPRRSEQRAHSGCRGRLTVTGDPHASVAWASCMMRMYHAGVVQRQNTSFPSLQRGFDSRRPLQSFRPWPGDAFWPRTKSFRPAVIGLRAIHGPTMPGRGHERTSPRVPQRAHAPFCAVFVKPRRTGPGCPRCRHRSSVLRCSRFVAWSSSRPPGPGPGPRAPAMPARDRRWRPGRYRQLFRTILG</sequence>
<feature type="region of interest" description="Disordered" evidence="3">
    <location>
        <begin position="802"/>
        <end position="826"/>
    </location>
</feature>
<feature type="domain" description="Glycoside hydrolase family 65 central catalytic" evidence="4">
    <location>
        <begin position="327"/>
        <end position="679"/>
    </location>
</feature>
<organism evidence="7 8">
    <name type="scientific">Frankia canadensis</name>
    <dbReference type="NCBI Taxonomy" id="1836972"/>
    <lineage>
        <taxon>Bacteria</taxon>
        <taxon>Bacillati</taxon>
        <taxon>Actinomycetota</taxon>
        <taxon>Actinomycetes</taxon>
        <taxon>Frankiales</taxon>
        <taxon>Frankiaceae</taxon>
        <taxon>Frankia</taxon>
    </lineage>
</organism>
<evidence type="ECO:0000259" key="5">
    <source>
        <dbReference type="Pfam" id="PF03633"/>
    </source>
</evidence>
<dbReference type="Pfam" id="PF03632">
    <property type="entry name" value="Glyco_hydro_65m"/>
    <property type="match status" value="1"/>
</dbReference>
<feature type="compositionally biased region" description="Pro residues" evidence="3">
    <location>
        <begin position="961"/>
        <end position="971"/>
    </location>
</feature>
<comment type="similarity">
    <text evidence="1">Belongs to the glycosyl hydrolase 65 family.</text>
</comment>
<evidence type="ECO:0000313" key="7">
    <source>
        <dbReference type="EMBL" id="SNQ50213.1"/>
    </source>
</evidence>
<dbReference type="Gene3D" id="1.50.10.10">
    <property type="match status" value="1"/>
</dbReference>
<dbReference type="PANTHER" id="PTHR11051:SF13">
    <property type="entry name" value="GLYCOSYL TRANSFERASE"/>
    <property type="match status" value="1"/>
</dbReference>
<dbReference type="PANTHER" id="PTHR11051">
    <property type="entry name" value="GLYCOSYL HYDROLASE-RELATED"/>
    <property type="match status" value="1"/>
</dbReference>